<keyword evidence="2" id="KW-0472">Membrane</keyword>
<feature type="compositionally biased region" description="Low complexity" evidence="1">
    <location>
        <begin position="618"/>
        <end position="630"/>
    </location>
</feature>
<feature type="compositionally biased region" description="Low complexity" evidence="1">
    <location>
        <begin position="482"/>
        <end position="494"/>
    </location>
</feature>
<feature type="compositionally biased region" description="Polar residues" evidence="1">
    <location>
        <begin position="631"/>
        <end position="640"/>
    </location>
</feature>
<sequence>MDPVQLMMAAHQADAAVAAQTPDQALQAAIAQSRPDLWAPLSTNPAAYPDLLGWLASTGNVEVLANLRARGFLTDDAEGAAAGTAGGEPVAEPAAAQEAPAEAEPAEEKQTDAEQSQEQTEVPQASEETEPAEDDPTPVDEDEAEAAENGETATETEEDADVTEAVTSDATDEAVSTADDDPGEADDEQGTGEVEEIEEGAEAAEGPSSDEPDDEGSDEQATDLTAEPTEGDEAADGVEDVADEAADSDDDGAGTADEEAEADESFEDESGPGDQAVEAVEDPAAGEPADDSEDESVAADEGRTEDIPEVEDSQTEPIPAADEGQTEDIPEAEAPAVFASASQWPEVGSAEAMTSAQSAAPAAGSVASAAGSADSVALPVAPPPSAEDIAAWAETPSGAPSGFSAAQPAVEQDMFGVQMAAQIPPQQQKQSSRSGTGRLVAIIVVLLLIIAGGGGVWAGNYFSSKDKDDDSTSQDKAGEGGNQNNGQADAAATSTATALPSGAVKACSSMPTFTITSVEDGQGELNVQGNVTTSCAEGDFLGGSSTQVLIYSSASPTGGADVDHLVASGTFDLSGDPLIIPNGGRAVTLRFGEQHYFRTAKDLDLKTLTVKPSFDRGSQSSVTSKSSTNSPMTMASSTNSNANQQEQDEQAAGDALQWQAKHDRSAVMSKFLGKWTPQLSSKQVDLVADGQTWTNRSILAEFLKTRQANPNAVIVNTSEWSVFDVGGWWVTLSGELYATADEANAWCDSQGYDSEHCLAKRMESSGSPQGTTKSR</sequence>
<feature type="compositionally biased region" description="Acidic residues" evidence="1">
    <location>
        <begin position="127"/>
        <end position="162"/>
    </location>
</feature>
<feature type="region of interest" description="Disordered" evidence="1">
    <location>
        <begin position="80"/>
        <end position="340"/>
    </location>
</feature>
<evidence type="ECO:0000313" key="5">
    <source>
        <dbReference type="Proteomes" id="UP001163127"/>
    </source>
</evidence>
<dbReference type="AlphaFoldDB" id="A0AA47FK96"/>
<feature type="compositionally biased region" description="Polar residues" evidence="1">
    <location>
        <begin position="113"/>
        <end position="123"/>
    </location>
</feature>
<feature type="compositionally biased region" description="Acidic residues" evidence="1">
    <location>
        <begin position="178"/>
        <end position="221"/>
    </location>
</feature>
<dbReference type="Proteomes" id="UP001163127">
    <property type="component" value="Chromosome"/>
</dbReference>
<keyword evidence="2" id="KW-0812">Transmembrane</keyword>
<dbReference type="EMBL" id="CP113787">
    <property type="protein sequence ID" value="WAL43816.1"/>
    <property type="molecule type" value="Genomic_DNA"/>
</dbReference>
<feature type="compositionally biased region" description="Acidic residues" evidence="1">
    <location>
        <begin position="288"/>
        <end position="298"/>
    </location>
</feature>
<gene>
    <name evidence="4" type="ORF">OFA60_04510</name>
</gene>
<accession>A0AA47FK96</accession>
<keyword evidence="2" id="KW-1133">Transmembrane helix</keyword>
<dbReference type="InterPro" id="IPR057893">
    <property type="entry name" value="LRV_2"/>
</dbReference>
<feature type="region of interest" description="Disordered" evidence="1">
    <location>
        <begin position="614"/>
        <end position="659"/>
    </location>
</feature>
<proteinExistence type="predicted"/>
<protein>
    <recommendedName>
        <fullName evidence="3">Leucine rich repeat variant domain-containing protein</fullName>
    </recommendedName>
</protein>
<evidence type="ECO:0000259" key="3">
    <source>
        <dbReference type="Pfam" id="PF25591"/>
    </source>
</evidence>
<evidence type="ECO:0000256" key="2">
    <source>
        <dbReference type="SAM" id="Phobius"/>
    </source>
</evidence>
<dbReference type="RefSeq" id="WP_076137621.1">
    <property type="nucleotide sequence ID" value="NZ_CP113787.1"/>
</dbReference>
<dbReference type="Pfam" id="PF25591">
    <property type="entry name" value="LRV_2"/>
    <property type="match status" value="1"/>
</dbReference>
<name>A0AA47FK96_ACTNA</name>
<evidence type="ECO:0000313" key="4">
    <source>
        <dbReference type="EMBL" id="WAL43816.1"/>
    </source>
</evidence>
<feature type="domain" description="Leucine rich repeat variant" evidence="3">
    <location>
        <begin position="12"/>
        <end position="71"/>
    </location>
</feature>
<feature type="compositionally biased region" description="Acidic residues" evidence="1">
    <location>
        <begin position="229"/>
        <end position="271"/>
    </location>
</feature>
<feature type="compositionally biased region" description="Low complexity" evidence="1">
    <location>
        <begin position="80"/>
        <end position="103"/>
    </location>
</feature>
<feature type="region of interest" description="Disordered" evidence="1">
    <location>
        <begin position="465"/>
        <end position="494"/>
    </location>
</feature>
<reference evidence="4" key="1">
    <citation type="submission" date="2022-11" db="EMBL/GenBank/DDBJ databases">
        <title>Dental biofilm bacteria. Genome sequencing and assembly.</title>
        <authorList>
            <person name="Robertsson C."/>
        </authorList>
    </citation>
    <scope>NUCLEOTIDE SEQUENCE</scope>
    <source>
        <strain evidence="4">CW</strain>
    </source>
</reference>
<evidence type="ECO:0000256" key="1">
    <source>
        <dbReference type="SAM" id="MobiDB-lite"/>
    </source>
</evidence>
<organism evidence="4 5">
    <name type="scientific">Actinomyces naeslundii</name>
    <dbReference type="NCBI Taxonomy" id="1655"/>
    <lineage>
        <taxon>Bacteria</taxon>
        <taxon>Bacillati</taxon>
        <taxon>Actinomycetota</taxon>
        <taxon>Actinomycetes</taxon>
        <taxon>Actinomycetales</taxon>
        <taxon>Actinomycetaceae</taxon>
        <taxon>Actinomyces</taxon>
    </lineage>
</organism>
<feature type="transmembrane region" description="Helical" evidence="2">
    <location>
        <begin position="439"/>
        <end position="458"/>
    </location>
</feature>